<dbReference type="EMBL" id="JAUIZM010000005">
    <property type="protein sequence ID" value="KAK1382822.1"/>
    <property type="molecule type" value="Genomic_DNA"/>
</dbReference>
<protein>
    <recommendedName>
        <fullName evidence="2">Transposase (putative) gypsy type domain-containing protein</fullName>
    </recommendedName>
</protein>
<keyword evidence="4" id="KW-1185">Reference proteome</keyword>
<feature type="compositionally biased region" description="Basic and acidic residues" evidence="1">
    <location>
        <begin position="121"/>
        <end position="132"/>
    </location>
</feature>
<feature type="domain" description="Transposase (putative) gypsy type" evidence="2">
    <location>
        <begin position="232"/>
        <end position="293"/>
    </location>
</feature>
<organism evidence="3 4">
    <name type="scientific">Heracleum sosnowskyi</name>
    <dbReference type="NCBI Taxonomy" id="360622"/>
    <lineage>
        <taxon>Eukaryota</taxon>
        <taxon>Viridiplantae</taxon>
        <taxon>Streptophyta</taxon>
        <taxon>Embryophyta</taxon>
        <taxon>Tracheophyta</taxon>
        <taxon>Spermatophyta</taxon>
        <taxon>Magnoliopsida</taxon>
        <taxon>eudicotyledons</taxon>
        <taxon>Gunneridae</taxon>
        <taxon>Pentapetalae</taxon>
        <taxon>asterids</taxon>
        <taxon>campanulids</taxon>
        <taxon>Apiales</taxon>
        <taxon>Apiaceae</taxon>
        <taxon>Apioideae</taxon>
        <taxon>apioid superclade</taxon>
        <taxon>Tordylieae</taxon>
        <taxon>Tordyliinae</taxon>
        <taxon>Heracleum</taxon>
    </lineage>
</organism>
<feature type="compositionally biased region" description="Low complexity" evidence="1">
    <location>
        <begin position="449"/>
        <end position="461"/>
    </location>
</feature>
<reference evidence="3" key="1">
    <citation type="submission" date="2023-02" db="EMBL/GenBank/DDBJ databases">
        <title>Genome of toxic invasive species Heracleum sosnowskyi carries increased number of genes despite the absence of recent whole-genome duplications.</title>
        <authorList>
            <person name="Schelkunov M."/>
            <person name="Shtratnikova V."/>
            <person name="Makarenko M."/>
            <person name="Klepikova A."/>
            <person name="Omelchenko D."/>
            <person name="Novikova G."/>
            <person name="Obukhova E."/>
            <person name="Bogdanov V."/>
            <person name="Penin A."/>
            <person name="Logacheva M."/>
        </authorList>
    </citation>
    <scope>NUCLEOTIDE SEQUENCE</scope>
    <source>
        <strain evidence="3">Hsosn_3</strain>
        <tissue evidence="3">Leaf</tissue>
    </source>
</reference>
<evidence type="ECO:0000313" key="4">
    <source>
        <dbReference type="Proteomes" id="UP001237642"/>
    </source>
</evidence>
<dbReference type="AlphaFoldDB" id="A0AAD8IBM6"/>
<reference evidence="3" key="2">
    <citation type="submission" date="2023-05" db="EMBL/GenBank/DDBJ databases">
        <authorList>
            <person name="Schelkunov M.I."/>
        </authorList>
    </citation>
    <scope>NUCLEOTIDE SEQUENCE</scope>
    <source>
        <strain evidence="3">Hsosn_3</strain>
        <tissue evidence="3">Leaf</tissue>
    </source>
</reference>
<evidence type="ECO:0000259" key="2">
    <source>
        <dbReference type="Pfam" id="PF04195"/>
    </source>
</evidence>
<feature type="region of interest" description="Disordered" evidence="1">
    <location>
        <begin position="82"/>
        <end position="150"/>
    </location>
</feature>
<feature type="compositionally biased region" description="Polar residues" evidence="1">
    <location>
        <begin position="83"/>
        <end position="94"/>
    </location>
</feature>
<dbReference type="InterPro" id="IPR007321">
    <property type="entry name" value="Transposase_28"/>
</dbReference>
<comment type="caution">
    <text evidence="3">The sequence shown here is derived from an EMBL/GenBank/DDBJ whole genome shotgun (WGS) entry which is preliminary data.</text>
</comment>
<evidence type="ECO:0000313" key="3">
    <source>
        <dbReference type="EMBL" id="KAK1382822.1"/>
    </source>
</evidence>
<proteinExistence type="predicted"/>
<dbReference type="Pfam" id="PF04195">
    <property type="entry name" value="Transposase_28"/>
    <property type="match status" value="1"/>
</dbReference>
<accession>A0AAD8IBM6</accession>
<dbReference type="Proteomes" id="UP001237642">
    <property type="component" value="Unassembled WGS sequence"/>
</dbReference>
<name>A0AAD8IBM6_9APIA</name>
<evidence type="ECO:0000256" key="1">
    <source>
        <dbReference type="SAM" id="MobiDB-lite"/>
    </source>
</evidence>
<feature type="region of interest" description="Disordered" evidence="1">
    <location>
        <begin position="524"/>
        <end position="544"/>
    </location>
</feature>
<feature type="compositionally biased region" description="Basic and acidic residues" evidence="1">
    <location>
        <begin position="424"/>
        <end position="433"/>
    </location>
</feature>
<gene>
    <name evidence="3" type="ORF">POM88_020557</name>
</gene>
<sequence length="659" mass="72449">MASGPQGMTGSCLADMCFGERERVYGSRGLRIPRSGHFLAKRRGGIFLKASSESKARVYNNNFIQFPANRWMAKRKRVMVSEEGSTTDSDNEQLLDSGDVGGYGDDDASSESSTAASSPENARDWKVPEGRKVVITKNPRGNAAAGVPKTGLEGRREGKEVVVEGNTNGGPPKYFRAEGLVIPTKSCLGESGKWLDPSQKFVNTPPTTRREDYFRTHGLKCYYKPGDGIPLEHFRAGLRLPMHRFFHTLMVDMRLGLGQLGPNSIRKICAFIARCTELGLEPTLTLFWSLHSLQASRDYQPLFELHWKGAKSLGGILVEVPSSNKGWHVEWLLFRGGDLGYLPEYRRPDGVNGAVRRSERLEPNERAATSLFVEGQVKGLWTEGDFWKVPFLVNHNLLLKDLPSSSRMDKSRILALARKKQVVRGHESKHSGDDSTAIGESSAKPAISTGGTHTAAPTGATDSENTPLQTLRHKKRGIKTGETGKSKKLRAGKGPGFRLGDETDGDDSDVEVLPGFMIASRGMRTDSADVGGSGSGLPPVPMTPPVEGVEGYTLIRFQARQGWLGEDPQVELPLEALSAFSLAQDRAKIERENEEDLIRKVKEAYRKLGAYLMGATERTASNRRMTTAEHMRAISEKQARDEALNLLKDSRAREEAAVL</sequence>
<feature type="region of interest" description="Disordered" evidence="1">
    <location>
        <begin position="419"/>
        <end position="508"/>
    </location>
</feature>